<evidence type="ECO:0008006" key="4">
    <source>
        <dbReference type="Google" id="ProtNLM"/>
    </source>
</evidence>
<evidence type="ECO:0000313" key="3">
    <source>
        <dbReference type="Proteomes" id="UP001055039"/>
    </source>
</evidence>
<dbReference type="RefSeq" id="WP_238221993.1">
    <property type="nucleotide sequence ID" value="NZ_BAAADH010000020.1"/>
</dbReference>
<comment type="caution">
    <text evidence="2">The sequence shown here is derived from an EMBL/GenBank/DDBJ whole genome shotgun (WGS) entry which is preliminary data.</text>
</comment>
<gene>
    <name evidence="2" type="ORF">LNAOJCKE_0402</name>
</gene>
<accession>A0ABQ4U7H1</accession>
<dbReference type="EMBL" id="BPRC01000001">
    <property type="protein sequence ID" value="GJE63208.1"/>
    <property type="molecule type" value="Genomic_DNA"/>
</dbReference>
<protein>
    <recommendedName>
        <fullName evidence="4">Minor tail protein</fullName>
    </recommendedName>
</protein>
<reference evidence="2" key="2">
    <citation type="submission" date="2021-08" db="EMBL/GenBank/DDBJ databases">
        <authorList>
            <person name="Tani A."/>
            <person name="Ola A."/>
            <person name="Ogura Y."/>
            <person name="Katsura K."/>
            <person name="Hayashi T."/>
        </authorList>
    </citation>
    <scope>NUCLEOTIDE SEQUENCE</scope>
    <source>
        <strain evidence="2">NBRC 15686</strain>
    </source>
</reference>
<proteinExistence type="predicted"/>
<evidence type="ECO:0000256" key="1">
    <source>
        <dbReference type="SAM" id="MobiDB-lite"/>
    </source>
</evidence>
<keyword evidence="3" id="KW-1185">Reference proteome</keyword>
<feature type="region of interest" description="Disordered" evidence="1">
    <location>
        <begin position="1"/>
        <end position="20"/>
    </location>
</feature>
<evidence type="ECO:0000313" key="2">
    <source>
        <dbReference type="EMBL" id="GJE63208.1"/>
    </source>
</evidence>
<reference evidence="2" key="1">
    <citation type="journal article" date="2021" name="Front. Microbiol.">
        <title>Comprehensive Comparative Genomics and Phenotyping of Methylobacterium Species.</title>
        <authorList>
            <person name="Alessa O."/>
            <person name="Ogura Y."/>
            <person name="Fujitani Y."/>
            <person name="Takami H."/>
            <person name="Hayashi T."/>
            <person name="Sahin N."/>
            <person name="Tani A."/>
        </authorList>
    </citation>
    <scope>NUCLEOTIDE SEQUENCE</scope>
    <source>
        <strain evidence="2">NBRC 15686</strain>
    </source>
</reference>
<name>A0ABQ4U7H1_9HYPH</name>
<organism evidence="2 3">
    <name type="scientific">Methylorubrum aminovorans</name>
    <dbReference type="NCBI Taxonomy" id="269069"/>
    <lineage>
        <taxon>Bacteria</taxon>
        <taxon>Pseudomonadati</taxon>
        <taxon>Pseudomonadota</taxon>
        <taxon>Alphaproteobacteria</taxon>
        <taxon>Hyphomicrobiales</taxon>
        <taxon>Methylobacteriaceae</taxon>
        <taxon>Methylorubrum</taxon>
    </lineage>
</organism>
<dbReference type="Proteomes" id="UP001055039">
    <property type="component" value="Unassembled WGS sequence"/>
</dbReference>
<sequence length="241" mass="23645">MTIRATPPLPETEIQAEFPDPGSEVFNFDRYLRGVGPVPASVTQIPATFPLSWDDFLNARKSTPGSVEWTDPGRYEFVVPPYATMTVEVNGAGGGAGSSVWENYGAPVAASGNSGFPGEESRFLALVGGGGGGGGGGIGTGARTASPGVAGTPGTALGGTTNTPGGGMLGGAGKPYLTGLGPGGSGGNGGKAVRTYTVGEPGAPVVGEQLFASVGVGAAAGAFPGNQGTNGQNGKVRISWT</sequence>